<sequence>MKLLLIATIALVCCLYAAQAHQQDLPPKSFADKNDDSGLPPKSLADKNDDSGLLSKSLAEQDGGDIPPPKSLADKNAILA</sequence>
<name>A0A4V0Y8V4_RHOPR</name>
<evidence type="ECO:0000313" key="3">
    <source>
        <dbReference type="EMBL" id="MOY46304.1"/>
    </source>
</evidence>
<keyword evidence="2" id="KW-0732">Signal</keyword>
<proteinExistence type="predicted"/>
<evidence type="ECO:0000256" key="2">
    <source>
        <dbReference type="SAM" id="SignalP"/>
    </source>
</evidence>
<feature type="signal peptide" evidence="2">
    <location>
        <begin position="1"/>
        <end position="20"/>
    </location>
</feature>
<protein>
    <recommendedName>
        <fullName evidence="4">Secreted protein</fullName>
    </recommendedName>
</protein>
<dbReference type="AlphaFoldDB" id="A0A4V0Y8V4"/>
<feature type="region of interest" description="Disordered" evidence="1">
    <location>
        <begin position="26"/>
        <end position="80"/>
    </location>
</feature>
<organism evidence="3">
    <name type="scientific">Rhodnius prolixus</name>
    <name type="common">Triatomid bug</name>
    <dbReference type="NCBI Taxonomy" id="13249"/>
    <lineage>
        <taxon>Eukaryota</taxon>
        <taxon>Metazoa</taxon>
        <taxon>Ecdysozoa</taxon>
        <taxon>Arthropoda</taxon>
        <taxon>Hexapoda</taxon>
        <taxon>Insecta</taxon>
        <taxon>Pterygota</taxon>
        <taxon>Neoptera</taxon>
        <taxon>Paraneoptera</taxon>
        <taxon>Hemiptera</taxon>
        <taxon>Heteroptera</taxon>
        <taxon>Panheteroptera</taxon>
        <taxon>Cimicomorpha</taxon>
        <taxon>Reduviidae</taxon>
        <taxon>Triatominae</taxon>
        <taxon>Rhodnius</taxon>
    </lineage>
</organism>
<evidence type="ECO:0000256" key="1">
    <source>
        <dbReference type="SAM" id="MobiDB-lite"/>
    </source>
</evidence>
<reference evidence="3" key="1">
    <citation type="submission" date="2019-04" db="EMBL/GenBank/DDBJ databases">
        <title>Analysis of the testis transcriptome of the Chagas disease vector Rhodnius prolixus.</title>
        <authorList>
            <person name="Cesar J."/>
            <person name="Ribeiro J.M."/>
            <person name="Pereira M.H."/>
            <person name="Araujo R.N."/>
            <person name="Gontijo N.F."/>
            <person name="Pessoa G."/>
            <person name="Sant'Anna M.V."/>
            <person name="Sorgine M.H."/>
            <person name="Majerowicz D."/>
            <person name="Carvalho A.B."/>
            <person name="Braz G."/>
            <person name="Mesquita R."/>
            <person name="Lagerblad P.O."/>
            <person name="Koerich L.B."/>
        </authorList>
    </citation>
    <scope>NUCLEOTIDE SEQUENCE</scope>
</reference>
<feature type="chain" id="PRO_5020454526" description="Secreted protein" evidence="2">
    <location>
        <begin position="21"/>
        <end position="80"/>
    </location>
</feature>
<accession>A0A4V0Y8V4</accession>
<evidence type="ECO:0008006" key="4">
    <source>
        <dbReference type="Google" id="ProtNLM"/>
    </source>
</evidence>
<dbReference type="EMBL" id="GHKJ01001274">
    <property type="protein sequence ID" value="MOY46304.1"/>
    <property type="molecule type" value="Transcribed_RNA"/>
</dbReference>